<dbReference type="HOGENOM" id="CLU_405405_0_0_6"/>
<name>A0A0H3NQF4_YERE1</name>
<proteinExistence type="predicted"/>
<dbReference type="PANTHER" id="PTHR32114">
    <property type="entry name" value="ABC TRANSPORTER ABCH.3"/>
    <property type="match status" value="1"/>
</dbReference>
<dbReference type="AlphaFoldDB" id="A0A0H3NQF4"/>
<protein>
    <submittedName>
        <fullName evidence="1">Exonuclease SbcC</fullName>
    </submittedName>
</protein>
<dbReference type="GO" id="GO:0004527">
    <property type="term" value="F:exonuclease activity"/>
    <property type="evidence" value="ECO:0007669"/>
    <property type="project" value="UniProtKB-KW"/>
</dbReference>
<gene>
    <name evidence="1" type="ordered locus">Y11_15071</name>
</gene>
<dbReference type="EMBL" id="FR729477">
    <property type="protein sequence ID" value="CBY26674.1"/>
    <property type="molecule type" value="Genomic_DNA"/>
</dbReference>
<evidence type="ECO:0000313" key="1">
    <source>
        <dbReference type="EMBL" id="CBY26674.1"/>
    </source>
</evidence>
<evidence type="ECO:0000313" key="2">
    <source>
        <dbReference type="Proteomes" id="UP000008084"/>
    </source>
</evidence>
<dbReference type="SUPFAM" id="SSF52540">
    <property type="entry name" value="P-loop containing nucleoside triphosphate hydrolases"/>
    <property type="match status" value="1"/>
</dbReference>
<accession>A0A0H3NQF4</accession>
<keyword evidence="1" id="KW-0269">Exonuclease</keyword>
<dbReference type="KEGG" id="yey:Y11_15071"/>
<dbReference type="RefSeq" id="WP_014609059.1">
    <property type="nucleotide sequence ID" value="NC_017564.1"/>
</dbReference>
<organism evidence="1 2">
    <name type="scientific">Yersinia enterocolitica subsp. palearctica serotype O:3 (strain DSM 13030 / CIP 106945 / Y11)</name>
    <dbReference type="NCBI Taxonomy" id="930944"/>
    <lineage>
        <taxon>Bacteria</taxon>
        <taxon>Pseudomonadati</taxon>
        <taxon>Pseudomonadota</taxon>
        <taxon>Gammaproteobacteria</taxon>
        <taxon>Enterobacterales</taxon>
        <taxon>Yersiniaceae</taxon>
        <taxon>Yersinia</taxon>
    </lineage>
</organism>
<reference evidence="1 2" key="1">
    <citation type="journal article" date="2011" name="J. Bacteriol.">
        <title>Complete genome sequence of Yersinia enterocolitica subsp. palearctica serogroup O:3.</title>
        <authorList>
            <person name="Batzilla J."/>
            <person name="Hoper D."/>
            <person name="Antonenka U."/>
            <person name="Heesemann J."/>
            <person name="Rakin A."/>
        </authorList>
    </citation>
    <scope>NUCLEOTIDE SEQUENCE [LARGE SCALE GENOMIC DNA]</scope>
    <source>
        <strain evidence="2">DSM 13030 / CIP 106945 / Y11</strain>
    </source>
</reference>
<dbReference type="InterPro" id="IPR027417">
    <property type="entry name" value="P-loop_NTPase"/>
</dbReference>
<dbReference type="PATRIC" id="fig|930944.6.peg.1498"/>
<dbReference type="PANTHER" id="PTHR32114:SF2">
    <property type="entry name" value="ABC TRANSPORTER ABCH.3"/>
    <property type="match status" value="1"/>
</dbReference>
<dbReference type="GeneID" id="31409560"/>
<dbReference type="Gene3D" id="3.40.50.300">
    <property type="entry name" value="P-loop containing nucleotide triphosphate hydrolases"/>
    <property type="match status" value="1"/>
</dbReference>
<dbReference type="Proteomes" id="UP000008084">
    <property type="component" value="Chromosome"/>
</dbReference>
<sequence length="678" mass="77442">MSVKSDIENTIKKSTEQLSIINIRLLSLRSQFNQSNHLFEEISLHKIKLKELVAVTTETDAALSLIKAQQEITQTELNKITSLNIDCDSLIKSSSDLDGFDPERIKDLNLLARELSTLQSHEQTIRQTQNTLNQQMSLHEKLISAGLEFLSISPTNICPLCRTNHESTLSLKAIIENNDLVSGLAKENYRLIEQSLLQQKNINSKMLLIVSEALDYRSNKISTLQIKLKELAEEISTEVYKNKTAAAQIKNVTAVLDKLQNETFNVEKSEFITSINNEINLFSTEIHKHESIINECRLLLSKNETTIIDINSELNSVTNKINSLTTSESTLKVNLYLSNNGLLAKELHDNCYEKTNVLNKLKNEYEEMVRSAEIQCSHIHSRMIENGTWIEFDELTRNLNELDVTIKKAQFDVYDYFYSIEKLVQVEISHDITSVESAIAKTIIDIDNEKDLIDSLIKKYELLLDHIKAFKPYIKSLELRQSLIKLEKDISQHESAEAILREELNNTLTELKNKVDSFFFTELINSIYKKIDPHPTFKEVEFRPSFDEPERPVLHIVLKDAKGEYISPILYFSAAQMNILSLSVFLANALHARDDNGTPLDVIMIDDPIQSMDSINVLSMIDLLRSISIRFNKQIIISTHDENFFELLQRKIPANALGSKFLKLEKFGVVVPVEPISE</sequence>
<keyword evidence="1" id="KW-0540">Nuclease</keyword>
<keyword evidence="1" id="KW-0378">Hydrolase</keyword>